<evidence type="ECO:0000259" key="1">
    <source>
        <dbReference type="Pfam" id="PF00149"/>
    </source>
</evidence>
<dbReference type="PANTHER" id="PTHR43143:SF1">
    <property type="entry name" value="SERINE_THREONINE-PROTEIN PHOSPHATASE CPPED1"/>
    <property type="match status" value="1"/>
</dbReference>
<dbReference type="GO" id="GO:0016787">
    <property type="term" value="F:hydrolase activity"/>
    <property type="evidence" value="ECO:0007669"/>
    <property type="project" value="InterPro"/>
</dbReference>
<organism evidence="2">
    <name type="scientific">marine sediment metagenome</name>
    <dbReference type="NCBI Taxonomy" id="412755"/>
    <lineage>
        <taxon>unclassified sequences</taxon>
        <taxon>metagenomes</taxon>
        <taxon>ecological metagenomes</taxon>
    </lineage>
</organism>
<dbReference type="SUPFAM" id="SSF56300">
    <property type="entry name" value="Metallo-dependent phosphatases"/>
    <property type="match status" value="1"/>
</dbReference>
<dbReference type="InterPro" id="IPR004843">
    <property type="entry name" value="Calcineurin-like_PHP"/>
</dbReference>
<dbReference type="PANTHER" id="PTHR43143">
    <property type="entry name" value="METALLOPHOSPHOESTERASE, CALCINEURIN SUPERFAMILY"/>
    <property type="match status" value="1"/>
</dbReference>
<dbReference type="InterPro" id="IPR029052">
    <property type="entry name" value="Metallo-depent_PP-like"/>
</dbReference>
<reference evidence="2" key="1">
    <citation type="journal article" date="2014" name="Front. Microbiol.">
        <title>High frequency of phylogenetically diverse reductive dehalogenase-homologous genes in deep subseafloor sedimentary metagenomes.</title>
        <authorList>
            <person name="Kawai M."/>
            <person name="Futagami T."/>
            <person name="Toyoda A."/>
            <person name="Takaki Y."/>
            <person name="Nishi S."/>
            <person name="Hori S."/>
            <person name="Arai W."/>
            <person name="Tsubouchi T."/>
            <person name="Morono Y."/>
            <person name="Uchiyama I."/>
            <person name="Ito T."/>
            <person name="Fujiyama A."/>
            <person name="Inagaki F."/>
            <person name="Takami H."/>
        </authorList>
    </citation>
    <scope>NUCLEOTIDE SEQUENCE</scope>
    <source>
        <strain evidence="2">Expedition CK06-06</strain>
    </source>
</reference>
<comment type="caution">
    <text evidence="2">The sequence shown here is derived from an EMBL/GenBank/DDBJ whole genome shotgun (WGS) entry which is preliminary data.</text>
</comment>
<name>X0SNL2_9ZZZZ</name>
<gene>
    <name evidence="2" type="ORF">S01H1_09250</name>
</gene>
<sequence>NQPDDPRGFQDFNAVKTRFEVPCHCVCGNHDIGNTPTAASLARYRKEVGKDYYSLEHKGYTLVAANTQLWKEVVPGESEKHDRWFQEALATAHRKKQPTLVCGHYPLFIGEASEEEGYYNIEPKKRSVILGLFQETGVVAYLSGHAHTNFEHEFQGIRLVTSATTSRNFDGAPMGFRVWKVSADGTLEHSYVSVEGAKSPEQQSSP</sequence>
<evidence type="ECO:0000313" key="2">
    <source>
        <dbReference type="EMBL" id="GAF82654.1"/>
    </source>
</evidence>
<protein>
    <recommendedName>
        <fullName evidence="1">Calcineurin-like phosphoesterase domain-containing protein</fullName>
    </recommendedName>
</protein>
<proteinExistence type="predicted"/>
<dbReference type="EMBL" id="BARS01004728">
    <property type="protein sequence ID" value="GAF82654.1"/>
    <property type="molecule type" value="Genomic_DNA"/>
</dbReference>
<dbReference type="AlphaFoldDB" id="X0SNL2"/>
<feature type="non-terminal residue" evidence="2">
    <location>
        <position position="1"/>
    </location>
</feature>
<dbReference type="InterPro" id="IPR051918">
    <property type="entry name" value="STPP_CPPED1"/>
</dbReference>
<dbReference type="Gene3D" id="3.60.21.10">
    <property type="match status" value="1"/>
</dbReference>
<accession>X0SNL2</accession>
<dbReference type="Pfam" id="PF00149">
    <property type="entry name" value="Metallophos"/>
    <property type="match status" value="1"/>
</dbReference>
<feature type="domain" description="Calcineurin-like phosphoesterase" evidence="1">
    <location>
        <begin position="9"/>
        <end position="148"/>
    </location>
</feature>